<feature type="domain" description="Ndc10" evidence="2">
    <location>
        <begin position="112"/>
        <end position="173"/>
    </location>
</feature>
<comment type="caution">
    <text evidence="3">The sequence shown here is derived from an EMBL/GenBank/DDBJ whole genome shotgun (WGS) entry which is preliminary data.</text>
</comment>
<dbReference type="EMBL" id="JAIZPD010000006">
    <property type="protein sequence ID" value="KAH0962663.1"/>
    <property type="molecule type" value="Genomic_DNA"/>
</dbReference>
<protein>
    <submittedName>
        <fullName evidence="3">Centromere DNA-binding protein complex CBF3 subunit</fullName>
    </submittedName>
</protein>
<proteinExistence type="predicted"/>
<dbReference type="Pfam" id="PF16787">
    <property type="entry name" value="NDC10_II"/>
    <property type="match status" value="2"/>
</dbReference>
<gene>
    <name evidence="3" type="ORF">HRG_06765</name>
</gene>
<feature type="region of interest" description="Disordered" evidence="1">
    <location>
        <begin position="287"/>
        <end position="335"/>
    </location>
</feature>
<dbReference type="Proteomes" id="UP000824596">
    <property type="component" value="Unassembled WGS sequence"/>
</dbReference>
<dbReference type="OrthoDB" id="5148997at2759"/>
<evidence type="ECO:0000259" key="2">
    <source>
        <dbReference type="Pfam" id="PF16787"/>
    </source>
</evidence>
<feature type="compositionally biased region" description="Basic residues" evidence="1">
    <location>
        <begin position="17"/>
        <end position="26"/>
    </location>
</feature>
<dbReference type="InterPro" id="IPR031872">
    <property type="entry name" value="NDC10_II"/>
</dbReference>
<organism evidence="3 4">
    <name type="scientific">Hirsutella rhossiliensis</name>
    <dbReference type="NCBI Taxonomy" id="111463"/>
    <lineage>
        <taxon>Eukaryota</taxon>
        <taxon>Fungi</taxon>
        <taxon>Dikarya</taxon>
        <taxon>Ascomycota</taxon>
        <taxon>Pezizomycotina</taxon>
        <taxon>Sordariomycetes</taxon>
        <taxon>Hypocreomycetidae</taxon>
        <taxon>Hypocreales</taxon>
        <taxon>Ophiocordycipitaceae</taxon>
        <taxon>Hirsutella</taxon>
    </lineage>
</organism>
<feature type="compositionally biased region" description="Low complexity" evidence="1">
    <location>
        <begin position="311"/>
        <end position="328"/>
    </location>
</feature>
<accession>A0A9P8MUZ3</accession>
<dbReference type="RefSeq" id="XP_044720176.1">
    <property type="nucleotide sequence ID" value="XM_044865236.1"/>
</dbReference>
<dbReference type="GeneID" id="68355894"/>
<keyword evidence="4" id="KW-1185">Reference proteome</keyword>
<dbReference type="Gene3D" id="1.10.443.20">
    <property type="entry name" value="Centromere DNA-binding protein complex CBF3 subunit, domain 2"/>
    <property type="match status" value="1"/>
</dbReference>
<evidence type="ECO:0000256" key="1">
    <source>
        <dbReference type="SAM" id="MobiDB-lite"/>
    </source>
</evidence>
<evidence type="ECO:0000313" key="4">
    <source>
        <dbReference type="Proteomes" id="UP000824596"/>
    </source>
</evidence>
<dbReference type="AlphaFoldDB" id="A0A9P8MUZ3"/>
<feature type="region of interest" description="Disordered" evidence="1">
    <location>
        <begin position="1"/>
        <end position="38"/>
    </location>
</feature>
<dbReference type="GO" id="GO:0003677">
    <property type="term" value="F:DNA binding"/>
    <property type="evidence" value="ECO:0007669"/>
    <property type="project" value="UniProtKB-KW"/>
</dbReference>
<dbReference type="InterPro" id="IPR038279">
    <property type="entry name" value="Ndc10_dom2_sf"/>
</dbReference>
<keyword evidence="3" id="KW-0238">DNA-binding</keyword>
<feature type="compositionally biased region" description="Low complexity" evidence="1">
    <location>
        <begin position="27"/>
        <end position="38"/>
    </location>
</feature>
<name>A0A9P8MUZ3_9HYPO</name>
<reference evidence="3" key="1">
    <citation type="submission" date="2021-09" db="EMBL/GenBank/DDBJ databases">
        <title>A high-quality genome of the endoparasitic fungus Hirsutella rhossiliensis with a comparison of Hirsutella genomes reveals transposable elements contributing to genome size variation.</title>
        <authorList>
            <person name="Lin R."/>
            <person name="Jiao Y."/>
            <person name="Sun X."/>
            <person name="Ling J."/>
            <person name="Xie B."/>
            <person name="Cheng X."/>
        </authorList>
    </citation>
    <scope>NUCLEOTIDE SEQUENCE</scope>
    <source>
        <strain evidence="3">HR02</strain>
    </source>
</reference>
<sequence>MRRRSSLRSTSLGQGIRPRRTHRSKRNSSNSAATNSTVTALRSQRRLLLFLVEEVAGRPLKVRSRKAATDTPQDETRLAWRSVRTYVTAITDLYRTQKALGMNTHPSPREDNFAGEGSTRCMPLIFTTRAGKQNQHGRLETAGAYRNRNPLICILGGLSFYLLYRWDLGSEPFRFQQAVLVREWVVKAFAYAGVTSQKKTHVGRSSGARTAELKGISEDQIRRAGRWNQEQMVGCYLNSLPRKFMRTMAGHPPQAGCFEIRRAGVTPPEVLLSMIWPELDRWRGRFGPGTEQENDLAAMAPFGTTRSSGIRPTPRSRTSYRTSSLKRSVQASLQS</sequence>
<feature type="domain" description="Ndc10" evidence="2">
    <location>
        <begin position="181"/>
        <end position="295"/>
    </location>
</feature>
<evidence type="ECO:0000313" key="3">
    <source>
        <dbReference type="EMBL" id="KAH0962663.1"/>
    </source>
</evidence>